<accession>A0A9Q3PZT5</accession>
<sequence>EETLLHFFIAKGTVHIVLGRPFLADNNIRLEFSHKLGEILNYQEADGRRLCMPICKPQALGGQTGQPRGMDLCNMAKLQTQELSIYAKSDKFGHDLQNNQWPNNLKILLEDSISEDELPKIIYKPIDNTKETFQIFVDGNAKINGKPLKTKPKRKKVRFSEHHELSYGEIIKEIEKDFKIMEERDKSINHRNFLDRPLNNQEEPY</sequence>
<dbReference type="AlphaFoldDB" id="A0A9Q3PZT5"/>
<organism evidence="1 2">
    <name type="scientific">Austropuccinia psidii MF-1</name>
    <dbReference type="NCBI Taxonomy" id="1389203"/>
    <lineage>
        <taxon>Eukaryota</taxon>
        <taxon>Fungi</taxon>
        <taxon>Dikarya</taxon>
        <taxon>Basidiomycota</taxon>
        <taxon>Pucciniomycotina</taxon>
        <taxon>Pucciniomycetes</taxon>
        <taxon>Pucciniales</taxon>
        <taxon>Sphaerophragmiaceae</taxon>
        <taxon>Austropuccinia</taxon>
    </lineage>
</organism>
<dbReference type="EMBL" id="AVOT02106882">
    <property type="protein sequence ID" value="MBW0580173.1"/>
    <property type="molecule type" value="Genomic_DNA"/>
</dbReference>
<protein>
    <submittedName>
        <fullName evidence="1">Uncharacterized protein</fullName>
    </submittedName>
</protein>
<feature type="non-terminal residue" evidence="1">
    <location>
        <position position="1"/>
    </location>
</feature>
<evidence type="ECO:0000313" key="2">
    <source>
        <dbReference type="Proteomes" id="UP000765509"/>
    </source>
</evidence>
<comment type="caution">
    <text evidence="1">The sequence shown here is derived from an EMBL/GenBank/DDBJ whole genome shotgun (WGS) entry which is preliminary data.</text>
</comment>
<proteinExistence type="predicted"/>
<keyword evidence="2" id="KW-1185">Reference proteome</keyword>
<evidence type="ECO:0000313" key="1">
    <source>
        <dbReference type="EMBL" id="MBW0580173.1"/>
    </source>
</evidence>
<reference evidence="1" key="1">
    <citation type="submission" date="2021-03" db="EMBL/GenBank/DDBJ databases">
        <title>Draft genome sequence of rust myrtle Austropuccinia psidii MF-1, a brazilian biotype.</title>
        <authorList>
            <person name="Quecine M.C."/>
            <person name="Pachon D.M.R."/>
            <person name="Bonatelli M.L."/>
            <person name="Correr F.H."/>
            <person name="Franceschini L.M."/>
            <person name="Leite T.F."/>
            <person name="Margarido G.R.A."/>
            <person name="Almeida C.A."/>
            <person name="Ferrarezi J.A."/>
            <person name="Labate C.A."/>
        </authorList>
    </citation>
    <scope>NUCLEOTIDE SEQUENCE</scope>
    <source>
        <strain evidence="1">MF-1</strain>
    </source>
</reference>
<dbReference type="Proteomes" id="UP000765509">
    <property type="component" value="Unassembled WGS sequence"/>
</dbReference>
<gene>
    <name evidence="1" type="ORF">O181_119888</name>
</gene>
<name>A0A9Q3PZT5_9BASI</name>